<comment type="caution">
    <text evidence="1">The sequence shown here is derived from an EMBL/GenBank/DDBJ whole genome shotgun (WGS) entry which is preliminary data.</text>
</comment>
<keyword evidence="2" id="KW-1185">Reference proteome</keyword>
<gene>
    <name evidence="1" type="ORF">J1792_32085</name>
</gene>
<evidence type="ECO:0000313" key="1">
    <source>
        <dbReference type="EMBL" id="MBO0657189.1"/>
    </source>
</evidence>
<protein>
    <submittedName>
        <fullName evidence="1">Uncharacterized protein</fullName>
    </submittedName>
</protein>
<dbReference type="RefSeq" id="WP_207248778.1">
    <property type="nucleotide sequence ID" value="NZ_JAFMOF010000007.1"/>
</dbReference>
<dbReference type="Proteomes" id="UP000664781">
    <property type="component" value="Unassembled WGS sequence"/>
</dbReference>
<reference evidence="1" key="1">
    <citation type="submission" date="2021-03" db="EMBL/GenBank/DDBJ databases">
        <title>Streptomyces strains.</title>
        <authorList>
            <person name="Lund M.B."/>
            <person name="Toerring T."/>
        </authorList>
    </citation>
    <scope>NUCLEOTIDE SEQUENCE</scope>
    <source>
        <strain evidence="1">JCM 4242</strain>
    </source>
</reference>
<dbReference type="AlphaFoldDB" id="A0A939FTR4"/>
<organism evidence="1 2">
    <name type="scientific">Streptomyces triculaminicus</name>
    <dbReference type="NCBI Taxonomy" id="2816232"/>
    <lineage>
        <taxon>Bacteria</taxon>
        <taxon>Bacillati</taxon>
        <taxon>Actinomycetota</taxon>
        <taxon>Actinomycetes</taxon>
        <taxon>Kitasatosporales</taxon>
        <taxon>Streptomycetaceae</taxon>
        <taxon>Streptomyces</taxon>
    </lineage>
</organism>
<dbReference type="EMBL" id="JAFMOF010000007">
    <property type="protein sequence ID" value="MBO0657189.1"/>
    <property type="molecule type" value="Genomic_DNA"/>
</dbReference>
<sequence>MKTGFAYAGEAGMREELDSDSPTALSAQLHTLCDAYAACPSFTITSGSSPIGAKAVKITVPELGDERYGVTVTMSGPGGTMIMKQIAIRKGNVSVLLMGSPGLVDHHIEKALSKITTD</sequence>
<proteinExistence type="predicted"/>
<evidence type="ECO:0000313" key="2">
    <source>
        <dbReference type="Proteomes" id="UP000664781"/>
    </source>
</evidence>
<accession>A0A939FTR4</accession>
<name>A0A939FTR4_9ACTN</name>